<dbReference type="Proteomes" id="UP000693970">
    <property type="component" value="Unassembled WGS sequence"/>
</dbReference>
<feature type="transmembrane region" description="Helical" evidence="9">
    <location>
        <begin position="339"/>
        <end position="359"/>
    </location>
</feature>
<feature type="transmembrane region" description="Helical" evidence="9">
    <location>
        <begin position="291"/>
        <end position="311"/>
    </location>
</feature>
<dbReference type="GO" id="GO:0005471">
    <property type="term" value="F:ATP:ADP antiporter activity"/>
    <property type="evidence" value="ECO:0007669"/>
    <property type="project" value="InterPro"/>
</dbReference>
<feature type="compositionally biased region" description="Low complexity" evidence="10">
    <location>
        <begin position="405"/>
        <end position="430"/>
    </location>
</feature>
<feature type="transmembrane region" description="Helical" evidence="9">
    <location>
        <begin position="483"/>
        <end position="503"/>
    </location>
</feature>
<feature type="compositionally biased region" description="Polar residues" evidence="10">
    <location>
        <begin position="92"/>
        <end position="104"/>
    </location>
</feature>
<keyword evidence="6 9" id="KW-0067">ATP-binding</keyword>
<evidence type="ECO:0000256" key="5">
    <source>
        <dbReference type="ARBA" id="ARBA00022741"/>
    </source>
</evidence>
<dbReference type="InterPro" id="IPR004667">
    <property type="entry name" value="ADP_ATP_car_bac_type"/>
</dbReference>
<sequence>MANELKVQGDVHAKIFTPRWQNQQQQQPTAAAIKDNDREKKQKVPMMDEIQRLMKKFKTHRSSNGGGGVVVAYSAATRTRTTTRKFFRQHSFDNNDTSKNTNNHQKNDNRHKIIKKKSLSSLSFPLSRHRGGGGGGGGDDDDDDMNNNNNVIINNDDNKKKMKQQRTLLPLLPPYSPRVKSCILMSLAMALHFGGYEFARSAALALFTSSTTGFSHPSAYPLAMGIVTPTSLLLLYGYGVLLKANGPRKALYRTTGLAVTILTVGTVLSRLSLSLLSSLSSTTTTTMSSSSINTIVIGWLSKMIVAMLFVFQNSYAHLIYTQQWSFLGSVMTPKEGTRWFSTIAGVSSLVCTVTATMVHTLSHQVGLFGLLLGTSFALFMSMTLADRAYQLAETNGFDPTLAKTNNNNNNNNHNQSQTKSSSSTSSSSSKSLLSKMGRMFRTSPTLTGLFGEVVSFQSLSTVLHVCFVRLLKETFPNDTARMAYTGRFYATINGCSAAMQFLVLPLARNYLEPKWVYRVLPLLILPLLIGLAVQPTSTTLSLAALAVLAVKAADYSVRNVANEMVYQPLDFDARYLGKEVIGVFANRCGKSGMSLILSGLTFFLPHNWMGPRQLSQLAVLMGGIWSSCSIWLSNHVVTNQEAETTVEQRNQQQSQQEEETKSSSSTPTDTDNNNNNNNSKKLQ</sequence>
<keyword evidence="7 9" id="KW-1133">Transmembrane helix</keyword>
<keyword evidence="12" id="KW-1185">Reference proteome</keyword>
<gene>
    <name evidence="11" type="ORF">IV203_011459</name>
</gene>
<name>A0A9K3KSR7_9STRA</name>
<protein>
    <recommendedName>
        <fullName evidence="9">ADP,ATP carrier protein</fullName>
    </recommendedName>
</protein>
<evidence type="ECO:0000256" key="8">
    <source>
        <dbReference type="ARBA" id="ARBA00023136"/>
    </source>
</evidence>
<keyword evidence="4 9" id="KW-0812">Transmembrane</keyword>
<proteinExistence type="inferred from homology"/>
<feature type="compositionally biased region" description="Low complexity" evidence="10">
    <location>
        <begin position="645"/>
        <end position="655"/>
    </location>
</feature>
<feature type="transmembrane region" description="Helical" evidence="9">
    <location>
        <begin position="219"/>
        <end position="238"/>
    </location>
</feature>
<dbReference type="PANTHER" id="PTHR31187">
    <property type="match status" value="1"/>
</dbReference>
<dbReference type="GO" id="GO:0016020">
    <property type="term" value="C:membrane"/>
    <property type="evidence" value="ECO:0007669"/>
    <property type="project" value="UniProtKB-SubCell"/>
</dbReference>
<reference evidence="11" key="2">
    <citation type="submission" date="2021-04" db="EMBL/GenBank/DDBJ databases">
        <authorList>
            <person name="Podell S."/>
        </authorList>
    </citation>
    <scope>NUCLEOTIDE SEQUENCE</scope>
    <source>
        <strain evidence="11">Hildebrandi</strain>
    </source>
</reference>
<feature type="region of interest" description="Disordered" evidence="10">
    <location>
        <begin position="82"/>
        <end position="155"/>
    </location>
</feature>
<feature type="region of interest" description="Disordered" evidence="10">
    <location>
        <begin position="642"/>
        <end position="683"/>
    </location>
</feature>
<feature type="region of interest" description="Disordered" evidence="10">
    <location>
        <begin position="400"/>
        <end position="430"/>
    </location>
</feature>
<dbReference type="GO" id="GO:0005524">
    <property type="term" value="F:ATP binding"/>
    <property type="evidence" value="ECO:0007669"/>
    <property type="project" value="UniProtKB-KW"/>
</dbReference>
<feature type="transmembrane region" description="Helical" evidence="9">
    <location>
        <begin position="365"/>
        <end position="385"/>
    </location>
</feature>
<keyword evidence="8 9" id="KW-0472">Membrane</keyword>
<dbReference type="EMBL" id="JAGRRH010000019">
    <property type="protein sequence ID" value="KAG7348862.1"/>
    <property type="molecule type" value="Genomic_DNA"/>
</dbReference>
<reference evidence="11" key="1">
    <citation type="journal article" date="2021" name="Sci. Rep.">
        <title>Diploid genomic architecture of Nitzschia inconspicua, an elite biomass production diatom.</title>
        <authorList>
            <person name="Oliver A."/>
            <person name="Podell S."/>
            <person name="Pinowska A."/>
            <person name="Traller J.C."/>
            <person name="Smith S.R."/>
            <person name="McClure R."/>
            <person name="Beliaev A."/>
            <person name="Bohutskyi P."/>
            <person name="Hill E.A."/>
            <person name="Rabines A."/>
            <person name="Zheng H."/>
            <person name="Allen L.Z."/>
            <person name="Kuo A."/>
            <person name="Grigoriev I.V."/>
            <person name="Allen A.E."/>
            <person name="Hazlebeck D."/>
            <person name="Allen E.E."/>
        </authorList>
    </citation>
    <scope>NUCLEOTIDE SEQUENCE</scope>
    <source>
        <strain evidence="11">Hildebrandi</strain>
    </source>
</reference>
<dbReference type="AlphaFoldDB" id="A0A9K3KSR7"/>
<comment type="similarity">
    <text evidence="2 9">Belongs to the ADP/ATP translocase tlc family.</text>
</comment>
<evidence type="ECO:0000256" key="9">
    <source>
        <dbReference type="RuleBase" id="RU363121"/>
    </source>
</evidence>
<evidence type="ECO:0000256" key="2">
    <source>
        <dbReference type="ARBA" id="ARBA00007127"/>
    </source>
</evidence>
<evidence type="ECO:0000256" key="6">
    <source>
        <dbReference type="ARBA" id="ARBA00022840"/>
    </source>
</evidence>
<keyword evidence="5 9" id="KW-0547">Nucleotide-binding</keyword>
<evidence type="ECO:0000256" key="4">
    <source>
        <dbReference type="ARBA" id="ARBA00022692"/>
    </source>
</evidence>
<feature type="compositionally biased region" description="Low complexity" evidence="10">
    <location>
        <begin position="146"/>
        <end position="155"/>
    </location>
</feature>
<comment type="subcellular location">
    <subcellularLocation>
        <location evidence="1 9">Membrane</location>
        <topology evidence="1 9">Multi-pass membrane protein</topology>
    </subcellularLocation>
</comment>
<dbReference type="Pfam" id="PF03219">
    <property type="entry name" value="TLC"/>
    <property type="match status" value="1"/>
</dbReference>
<evidence type="ECO:0000256" key="3">
    <source>
        <dbReference type="ARBA" id="ARBA00022448"/>
    </source>
</evidence>
<evidence type="ECO:0000256" key="1">
    <source>
        <dbReference type="ARBA" id="ARBA00004141"/>
    </source>
</evidence>
<evidence type="ECO:0000313" key="11">
    <source>
        <dbReference type="EMBL" id="KAG7348862.1"/>
    </source>
</evidence>
<dbReference type="OrthoDB" id="45897at2759"/>
<comment type="caution">
    <text evidence="11">The sequence shown here is derived from an EMBL/GenBank/DDBJ whole genome shotgun (WGS) entry which is preliminary data.</text>
</comment>
<evidence type="ECO:0000256" key="10">
    <source>
        <dbReference type="SAM" id="MobiDB-lite"/>
    </source>
</evidence>
<keyword evidence="3 9" id="KW-0813">Transport</keyword>
<evidence type="ECO:0000313" key="12">
    <source>
        <dbReference type="Proteomes" id="UP000693970"/>
    </source>
</evidence>
<feature type="compositionally biased region" description="Low complexity" evidence="10">
    <location>
        <begin position="662"/>
        <end position="683"/>
    </location>
</feature>
<dbReference type="PANTHER" id="PTHR31187:SF1">
    <property type="entry name" value="ADP,ATP CARRIER PROTEIN 1"/>
    <property type="match status" value="1"/>
</dbReference>
<feature type="region of interest" description="Disordered" evidence="10">
    <location>
        <begin position="20"/>
        <end position="42"/>
    </location>
</feature>
<evidence type="ECO:0000256" key="7">
    <source>
        <dbReference type="ARBA" id="ARBA00022989"/>
    </source>
</evidence>
<organism evidence="11 12">
    <name type="scientific">Nitzschia inconspicua</name>
    <dbReference type="NCBI Taxonomy" id="303405"/>
    <lineage>
        <taxon>Eukaryota</taxon>
        <taxon>Sar</taxon>
        <taxon>Stramenopiles</taxon>
        <taxon>Ochrophyta</taxon>
        <taxon>Bacillariophyta</taxon>
        <taxon>Bacillariophyceae</taxon>
        <taxon>Bacillariophycidae</taxon>
        <taxon>Bacillariales</taxon>
        <taxon>Bacillariaceae</taxon>
        <taxon>Nitzschia</taxon>
    </lineage>
</organism>
<feature type="transmembrane region" description="Helical" evidence="9">
    <location>
        <begin position="250"/>
        <end position="271"/>
    </location>
</feature>
<accession>A0A9K3KSR7</accession>